<evidence type="ECO:0000256" key="4">
    <source>
        <dbReference type="ARBA" id="ARBA00022840"/>
    </source>
</evidence>
<evidence type="ECO:0000256" key="6">
    <source>
        <dbReference type="ARBA" id="ARBA00023146"/>
    </source>
</evidence>
<name>A0AA85K622_TRIRE</name>
<dbReference type="GO" id="GO:0004831">
    <property type="term" value="F:tyrosine-tRNA ligase activity"/>
    <property type="evidence" value="ECO:0007669"/>
    <property type="project" value="UniProtKB-EC"/>
</dbReference>
<evidence type="ECO:0000256" key="2">
    <source>
        <dbReference type="ARBA" id="ARBA00022598"/>
    </source>
</evidence>
<dbReference type="EC" id="6.1.1.1" evidence="1 9"/>
<dbReference type="GO" id="GO:0005829">
    <property type="term" value="C:cytosol"/>
    <property type="evidence" value="ECO:0007669"/>
    <property type="project" value="TreeGrafter"/>
</dbReference>
<evidence type="ECO:0000313" key="11">
    <source>
        <dbReference type="WBParaSite" id="TREG1_66010.1"/>
    </source>
</evidence>
<keyword evidence="3 9" id="KW-0547">Nucleotide-binding</keyword>
<keyword evidence="2 9" id="KW-0436">Ligase</keyword>
<dbReference type="PANTHER" id="PTHR11766:SF0">
    <property type="entry name" value="TYROSINE--TRNA LIGASE, MITOCHONDRIAL"/>
    <property type="match status" value="1"/>
</dbReference>
<dbReference type="WBParaSite" id="TREG1_66010.1">
    <property type="protein sequence ID" value="TREG1_66010.1"/>
    <property type="gene ID" value="TREG1_66010"/>
</dbReference>
<dbReference type="Gene3D" id="1.10.240.10">
    <property type="entry name" value="Tyrosyl-Transfer RNA Synthetase"/>
    <property type="match status" value="1"/>
</dbReference>
<comment type="catalytic activity">
    <reaction evidence="8 9">
        <text>tRNA(Tyr) + L-tyrosine + ATP = L-tyrosyl-tRNA(Tyr) + AMP + diphosphate + H(+)</text>
        <dbReference type="Rhea" id="RHEA:10220"/>
        <dbReference type="Rhea" id="RHEA-COMP:9706"/>
        <dbReference type="Rhea" id="RHEA-COMP:9707"/>
        <dbReference type="ChEBI" id="CHEBI:15378"/>
        <dbReference type="ChEBI" id="CHEBI:30616"/>
        <dbReference type="ChEBI" id="CHEBI:33019"/>
        <dbReference type="ChEBI" id="CHEBI:58315"/>
        <dbReference type="ChEBI" id="CHEBI:78442"/>
        <dbReference type="ChEBI" id="CHEBI:78536"/>
        <dbReference type="ChEBI" id="CHEBI:456215"/>
        <dbReference type="EC" id="6.1.1.1"/>
    </reaction>
</comment>
<evidence type="ECO:0000313" key="12">
    <source>
        <dbReference type="WBParaSite" id="TREG1_66010.2"/>
    </source>
</evidence>
<keyword evidence="6 9" id="KW-0030">Aminoacyl-tRNA synthetase</keyword>
<keyword evidence="10" id="KW-1185">Reference proteome</keyword>
<protein>
    <recommendedName>
        <fullName evidence="1 9">Tyrosine--tRNA ligase</fullName>
        <ecNumber evidence="1 9">6.1.1.1</ecNumber>
    </recommendedName>
    <alternativeName>
        <fullName evidence="7 9">Tyrosyl-tRNA synthetase</fullName>
    </alternativeName>
</protein>
<dbReference type="AlphaFoldDB" id="A0AA85K622"/>
<dbReference type="GO" id="GO:0006437">
    <property type="term" value="P:tyrosyl-tRNA aminoacylation"/>
    <property type="evidence" value="ECO:0007669"/>
    <property type="project" value="InterPro"/>
</dbReference>
<dbReference type="PRINTS" id="PR01040">
    <property type="entry name" value="TRNASYNTHTYR"/>
</dbReference>
<dbReference type="Gene3D" id="3.40.50.620">
    <property type="entry name" value="HUPs"/>
    <property type="match status" value="1"/>
</dbReference>
<sequence length="422" mass="47832">MYGCLGDPSGRTNKRFQQSVDQYAYNCDQIEQNLSQILSNYWSNIVPRISVSRKLQSIRILNNTEWLSDLKMMDVSRQFLPYFKLSELLQKESVKLRMEGENTMDLSEFLYPVLQAIDFLHLHKNHNCYMQVGGHDQIGNINCGLNLIHRILGQHVFGLTVPLLTTPDGQKLGKSVYSSTSGTTTIWLMKDKLKPYSFYQKILNLPDAVVTDKLIRQLTFLSSDEIEQLLADHKAQLHRRVAQKVLAQELTLLVHGAEALQASELATRIFFPKSSVNQTSGSQSDIGSSLQIIQDILCSSERNYLISCLQPSSKLLPVVFAQNSTDYFKQYEGGPSQLVDTFLDLIMLTSNFQDRFEALHSCCTKGVMLNDISLINKNNNNSEILPENIKVAFQRFDSNTGLGVLRLGKHEHWFIATKSSLI</sequence>
<dbReference type="PANTHER" id="PTHR11766">
    <property type="entry name" value="TYROSYL-TRNA SYNTHETASE"/>
    <property type="match status" value="1"/>
</dbReference>
<evidence type="ECO:0000256" key="7">
    <source>
        <dbReference type="ARBA" id="ARBA00033323"/>
    </source>
</evidence>
<dbReference type="NCBIfam" id="TIGR00234">
    <property type="entry name" value="tyrS"/>
    <property type="match status" value="1"/>
</dbReference>
<dbReference type="InterPro" id="IPR002305">
    <property type="entry name" value="aa-tRNA-synth_Ic"/>
</dbReference>
<organism evidence="10 12">
    <name type="scientific">Trichobilharzia regenti</name>
    <name type="common">Nasal bird schistosome</name>
    <dbReference type="NCBI Taxonomy" id="157069"/>
    <lineage>
        <taxon>Eukaryota</taxon>
        <taxon>Metazoa</taxon>
        <taxon>Spiralia</taxon>
        <taxon>Lophotrochozoa</taxon>
        <taxon>Platyhelminthes</taxon>
        <taxon>Trematoda</taxon>
        <taxon>Digenea</taxon>
        <taxon>Strigeidida</taxon>
        <taxon>Schistosomatoidea</taxon>
        <taxon>Schistosomatidae</taxon>
        <taxon>Trichobilharzia</taxon>
    </lineage>
</organism>
<reference evidence="10" key="1">
    <citation type="submission" date="2022-06" db="EMBL/GenBank/DDBJ databases">
        <authorList>
            <person name="Berger JAMES D."/>
            <person name="Berger JAMES D."/>
        </authorList>
    </citation>
    <scope>NUCLEOTIDE SEQUENCE [LARGE SCALE GENOMIC DNA]</scope>
</reference>
<proteinExistence type="inferred from homology"/>
<dbReference type="WBParaSite" id="TREG1_66010.4">
    <property type="protein sequence ID" value="TREG1_66010.4"/>
    <property type="gene ID" value="TREG1_66010"/>
</dbReference>
<comment type="similarity">
    <text evidence="9">Belongs to the class-I aminoacyl-tRNA synthetase family.</text>
</comment>
<evidence type="ECO:0000256" key="5">
    <source>
        <dbReference type="ARBA" id="ARBA00022917"/>
    </source>
</evidence>
<dbReference type="SUPFAM" id="SSF52374">
    <property type="entry name" value="Nucleotidylyl transferase"/>
    <property type="match status" value="1"/>
</dbReference>
<keyword evidence="4 9" id="KW-0067">ATP-binding</keyword>
<dbReference type="Pfam" id="PF00579">
    <property type="entry name" value="tRNA-synt_1b"/>
    <property type="match status" value="1"/>
</dbReference>
<evidence type="ECO:0000256" key="1">
    <source>
        <dbReference type="ARBA" id="ARBA00013160"/>
    </source>
</evidence>
<dbReference type="InterPro" id="IPR024088">
    <property type="entry name" value="Tyr-tRNA-ligase_bac-type"/>
</dbReference>
<dbReference type="InterPro" id="IPR002307">
    <property type="entry name" value="Tyr-tRNA-ligase"/>
</dbReference>
<dbReference type="InterPro" id="IPR014729">
    <property type="entry name" value="Rossmann-like_a/b/a_fold"/>
</dbReference>
<reference evidence="11 12" key="2">
    <citation type="submission" date="2023-11" db="UniProtKB">
        <authorList>
            <consortium name="WormBaseParasite"/>
        </authorList>
    </citation>
    <scope>IDENTIFICATION</scope>
</reference>
<dbReference type="WBParaSite" id="TREG1_66010.2">
    <property type="protein sequence ID" value="TREG1_66010.2"/>
    <property type="gene ID" value="TREG1_66010"/>
</dbReference>
<evidence type="ECO:0000313" key="10">
    <source>
        <dbReference type="Proteomes" id="UP000050795"/>
    </source>
</evidence>
<keyword evidence="5 9" id="KW-0648">Protein biosynthesis</keyword>
<dbReference type="WBParaSite" id="TREG1_66010.3">
    <property type="protein sequence ID" value="TREG1_66010.3"/>
    <property type="gene ID" value="TREG1_66010"/>
</dbReference>
<dbReference type="Proteomes" id="UP000050795">
    <property type="component" value="Unassembled WGS sequence"/>
</dbReference>
<evidence type="ECO:0000256" key="9">
    <source>
        <dbReference type="RuleBase" id="RU361234"/>
    </source>
</evidence>
<evidence type="ECO:0000256" key="3">
    <source>
        <dbReference type="ARBA" id="ARBA00022741"/>
    </source>
</evidence>
<dbReference type="GO" id="GO:0005524">
    <property type="term" value="F:ATP binding"/>
    <property type="evidence" value="ECO:0007669"/>
    <property type="project" value="UniProtKB-KW"/>
</dbReference>
<evidence type="ECO:0000256" key="8">
    <source>
        <dbReference type="ARBA" id="ARBA00048248"/>
    </source>
</evidence>
<accession>A0AA85K622</accession>